<proteinExistence type="inferred from homology"/>
<sequence>MMGSNYLTDPLAFLIQVIFDLMILVVMLRFILQLVRANFYNPISQFTVKMTTPLLRPLRRVIPGMGGIDIASIVLMILLKTLELILIMLVSGTGVQPLAAMAIAIPELISLAINFFLIAILIQVILSWVNPGSYSPATDLIQSITAPLLIPAQRLIPPIGGIDLSPMAVLVGLQLLKMLLIPPLQMLTAGLLL</sequence>
<evidence type="ECO:0008006" key="5">
    <source>
        <dbReference type="Google" id="ProtNLM"/>
    </source>
</evidence>
<evidence type="ECO:0000313" key="3">
    <source>
        <dbReference type="EMBL" id="PLX61975.1"/>
    </source>
</evidence>
<keyword evidence="2" id="KW-0472">Membrane</keyword>
<dbReference type="AlphaFoldDB" id="A0A2N6CXF6"/>
<reference evidence="3 4" key="1">
    <citation type="submission" date="2017-11" db="EMBL/GenBank/DDBJ databases">
        <title>Genome-resolved metagenomics identifies genetic mobility, metabolic interactions, and unexpected diversity in perchlorate-reducing communities.</title>
        <authorList>
            <person name="Barnum T.P."/>
            <person name="Figueroa I.A."/>
            <person name="Carlstrom C.I."/>
            <person name="Lucas L.N."/>
            <person name="Engelbrektson A.L."/>
            <person name="Coates J.D."/>
        </authorList>
    </citation>
    <scope>NUCLEOTIDE SEQUENCE [LARGE SCALE GENOMIC DNA]</scope>
    <source>
        <strain evidence="3">BM301</strain>
    </source>
</reference>
<dbReference type="Pfam" id="PF02325">
    <property type="entry name" value="CCB3_YggT"/>
    <property type="match status" value="2"/>
</dbReference>
<dbReference type="GO" id="GO:0016020">
    <property type="term" value="C:membrane"/>
    <property type="evidence" value="ECO:0007669"/>
    <property type="project" value="InterPro"/>
</dbReference>
<name>A0A2N6CXF6_9GAMM</name>
<keyword evidence="2" id="KW-1133">Transmembrane helix</keyword>
<dbReference type="EMBL" id="PKUN01000009">
    <property type="protein sequence ID" value="PLX61975.1"/>
    <property type="molecule type" value="Genomic_DNA"/>
</dbReference>
<protein>
    <recommendedName>
        <fullName evidence="5">YggT family protein</fullName>
    </recommendedName>
</protein>
<dbReference type="PANTHER" id="PTHR33219:SF14">
    <property type="entry name" value="PROTEIN COFACTOR ASSEMBLY OF COMPLEX C SUBUNIT B CCB3, CHLOROPLASTIC-RELATED"/>
    <property type="match status" value="1"/>
</dbReference>
<comment type="similarity">
    <text evidence="1">Belongs to the YggT family.</text>
</comment>
<evidence type="ECO:0000256" key="2">
    <source>
        <dbReference type="SAM" id="Phobius"/>
    </source>
</evidence>
<organism evidence="3 4">
    <name type="scientific">Sedimenticola selenatireducens</name>
    <dbReference type="NCBI Taxonomy" id="191960"/>
    <lineage>
        <taxon>Bacteria</taxon>
        <taxon>Pseudomonadati</taxon>
        <taxon>Pseudomonadota</taxon>
        <taxon>Gammaproteobacteria</taxon>
        <taxon>Chromatiales</taxon>
        <taxon>Sedimenticolaceae</taxon>
        <taxon>Sedimenticola</taxon>
    </lineage>
</organism>
<evidence type="ECO:0000313" key="4">
    <source>
        <dbReference type="Proteomes" id="UP000235015"/>
    </source>
</evidence>
<dbReference type="Proteomes" id="UP000235015">
    <property type="component" value="Unassembled WGS sequence"/>
</dbReference>
<gene>
    <name evidence="3" type="ORF">C0630_08150</name>
</gene>
<dbReference type="InterPro" id="IPR003425">
    <property type="entry name" value="CCB3/YggT"/>
</dbReference>
<dbReference type="PANTHER" id="PTHR33219">
    <property type="entry name" value="YLMG HOMOLOG PROTEIN 2, CHLOROPLASTIC"/>
    <property type="match status" value="1"/>
</dbReference>
<dbReference type="STRING" id="1111735.GCA_000428045_04262"/>
<accession>A0A2N6CXF6</accession>
<comment type="caution">
    <text evidence="3">The sequence shown here is derived from an EMBL/GenBank/DDBJ whole genome shotgun (WGS) entry which is preliminary data.</text>
</comment>
<keyword evidence="2" id="KW-0812">Transmembrane</keyword>
<feature type="transmembrane region" description="Helical" evidence="2">
    <location>
        <begin position="111"/>
        <end position="129"/>
    </location>
</feature>
<feature type="transmembrane region" description="Helical" evidence="2">
    <location>
        <begin position="12"/>
        <end position="32"/>
    </location>
</feature>
<evidence type="ECO:0000256" key="1">
    <source>
        <dbReference type="ARBA" id="ARBA00010894"/>
    </source>
</evidence>